<evidence type="ECO:0000256" key="10">
    <source>
        <dbReference type="ARBA" id="ARBA00023180"/>
    </source>
</evidence>
<organism evidence="12 13">
    <name type="scientific">Dipteronia dyeriana</name>
    <dbReference type="NCBI Taxonomy" id="168575"/>
    <lineage>
        <taxon>Eukaryota</taxon>
        <taxon>Viridiplantae</taxon>
        <taxon>Streptophyta</taxon>
        <taxon>Embryophyta</taxon>
        <taxon>Tracheophyta</taxon>
        <taxon>Spermatophyta</taxon>
        <taxon>Magnoliopsida</taxon>
        <taxon>eudicotyledons</taxon>
        <taxon>Gunneridae</taxon>
        <taxon>Pentapetalae</taxon>
        <taxon>rosids</taxon>
        <taxon>malvids</taxon>
        <taxon>Sapindales</taxon>
        <taxon>Sapindaceae</taxon>
        <taxon>Hippocastanoideae</taxon>
        <taxon>Acereae</taxon>
        <taxon>Dipteronia</taxon>
    </lineage>
</organism>
<evidence type="ECO:0000313" key="13">
    <source>
        <dbReference type="Proteomes" id="UP001280121"/>
    </source>
</evidence>
<dbReference type="FunFam" id="3.80.10.10:FF:000111">
    <property type="entry name" value="LRR receptor-like serine/threonine-protein kinase ERECTA"/>
    <property type="match status" value="1"/>
</dbReference>
<evidence type="ECO:0000256" key="3">
    <source>
        <dbReference type="ARBA" id="ARBA00022614"/>
    </source>
</evidence>
<gene>
    <name evidence="12" type="ORF">Ddye_027425</name>
</gene>
<keyword evidence="10" id="KW-0325">Glycoprotein</keyword>
<name>A0AAD9WRG8_9ROSI</name>
<dbReference type="EMBL" id="JANJYI010000008">
    <property type="protein sequence ID" value="KAK2639630.1"/>
    <property type="molecule type" value="Genomic_DNA"/>
</dbReference>
<keyword evidence="3" id="KW-0433">Leucine-rich repeat</keyword>
<comment type="subcellular location">
    <subcellularLocation>
        <location evidence="1">Membrane</location>
        <topology evidence="1">Single-pass type I membrane protein</topology>
    </subcellularLocation>
</comment>
<dbReference type="Pfam" id="PF00560">
    <property type="entry name" value="LRR_1"/>
    <property type="match status" value="4"/>
</dbReference>
<keyword evidence="9" id="KW-0675">Receptor</keyword>
<evidence type="ECO:0000256" key="4">
    <source>
        <dbReference type="ARBA" id="ARBA00022692"/>
    </source>
</evidence>
<keyword evidence="6" id="KW-0677">Repeat</keyword>
<evidence type="ECO:0000256" key="6">
    <source>
        <dbReference type="ARBA" id="ARBA00022737"/>
    </source>
</evidence>
<feature type="transmembrane region" description="Helical" evidence="11">
    <location>
        <begin position="162"/>
        <end position="184"/>
    </location>
</feature>
<dbReference type="AlphaFoldDB" id="A0AAD9WRG8"/>
<dbReference type="InterPro" id="IPR001611">
    <property type="entry name" value="Leu-rich_rpt"/>
</dbReference>
<keyword evidence="7 11" id="KW-1133">Transmembrane helix</keyword>
<evidence type="ECO:0000256" key="5">
    <source>
        <dbReference type="ARBA" id="ARBA00022729"/>
    </source>
</evidence>
<dbReference type="InterPro" id="IPR032675">
    <property type="entry name" value="LRR_dom_sf"/>
</dbReference>
<comment type="caution">
    <text evidence="12">The sequence shown here is derived from an EMBL/GenBank/DDBJ whole genome shotgun (WGS) entry which is preliminary data.</text>
</comment>
<evidence type="ECO:0000313" key="12">
    <source>
        <dbReference type="EMBL" id="KAK2639630.1"/>
    </source>
</evidence>
<evidence type="ECO:0000256" key="7">
    <source>
        <dbReference type="ARBA" id="ARBA00022989"/>
    </source>
</evidence>
<keyword evidence="8 11" id="KW-0472">Membrane</keyword>
<keyword evidence="13" id="KW-1185">Reference proteome</keyword>
<evidence type="ECO:0000256" key="1">
    <source>
        <dbReference type="ARBA" id="ARBA00004479"/>
    </source>
</evidence>
<evidence type="ECO:0000256" key="11">
    <source>
        <dbReference type="SAM" id="Phobius"/>
    </source>
</evidence>
<dbReference type="PANTHER" id="PTHR48063:SF98">
    <property type="entry name" value="LRR RECEPTOR-LIKE SERINE_THREONINE-PROTEIN KINASE FLS2"/>
    <property type="match status" value="1"/>
</dbReference>
<dbReference type="Gene3D" id="3.80.10.10">
    <property type="entry name" value="Ribonuclease Inhibitor"/>
    <property type="match status" value="1"/>
</dbReference>
<evidence type="ECO:0000256" key="8">
    <source>
        <dbReference type="ARBA" id="ARBA00023136"/>
    </source>
</evidence>
<dbReference type="GO" id="GO:0016020">
    <property type="term" value="C:membrane"/>
    <property type="evidence" value="ECO:0007669"/>
    <property type="project" value="UniProtKB-SubCell"/>
</dbReference>
<proteinExistence type="inferred from homology"/>
<dbReference type="InterPro" id="IPR046956">
    <property type="entry name" value="RLP23-like"/>
</dbReference>
<accession>A0AAD9WRG8</accession>
<keyword evidence="4 11" id="KW-0812">Transmembrane</keyword>
<keyword evidence="5" id="KW-0732">Signal</keyword>
<dbReference type="SUPFAM" id="SSF52058">
    <property type="entry name" value="L domain-like"/>
    <property type="match status" value="1"/>
</dbReference>
<evidence type="ECO:0000256" key="2">
    <source>
        <dbReference type="ARBA" id="ARBA00009592"/>
    </source>
</evidence>
<comment type="similarity">
    <text evidence="2">Belongs to the RLP family.</text>
</comment>
<protein>
    <submittedName>
        <fullName evidence="12">Uncharacterized protein</fullName>
    </submittedName>
</protein>
<dbReference type="PANTHER" id="PTHR48063">
    <property type="entry name" value="LRR RECEPTOR-LIKE KINASE"/>
    <property type="match status" value="1"/>
</dbReference>
<dbReference type="Proteomes" id="UP001280121">
    <property type="component" value="Unassembled WGS sequence"/>
</dbReference>
<evidence type="ECO:0000256" key="9">
    <source>
        <dbReference type="ARBA" id="ARBA00023170"/>
    </source>
</evidence>
<sequence>MFIEEASLVMKGIAAEYNTILNLVRYIDLSHNNFSGEIPTELTSLGAVQSLNLSDNSFTGRIPSSIGAMSALESIDLSGNQFDGEIPQSISNLTFLSFLNFSNNNLIGKIPLSTQMQSFEASCFIGNELCGAPLPENCTETVQTSDHENGEELDGDEDEVDWFYVSMALGFVVGFWSVIGSLLVNKRWRYM</sequence>
<reference evidence="12" key="1">
    <citation type="journal article" date="2023" name="Plant J.">
        <title>Genome sequences and population genomics provide insights into the demographic history, inbreeding, and mutation load of two 'living fossil' tree species of Dipteronia.</title>
        <authorList>
            <person name="Feng Y."/>
            <person name="Comes H.P."/>
            <person name="Chen J."/>
            <person name="Zhu S."/>
            <person name="Lu R."/>
            <person name="Zhang X."/>
            <person name="Li P."/>
            <person name="Qiu J."/>
            <person name="Olsen K.M."/>
            <person name="Qiu Y."/>
        </authorList>
    </citation>
    <scope>NUCLEOTIDE SEQUENCE</scope>
    <source>
        <strain evidence="12">KIB01</strain>
    </source>
</reference>